<dbReference type="SUPFAM" id="SSF50494">
    <property type="entry name" value="Trypsin-like serine proteases"/>
    <property type="match status" value="1"/>
</dbReference>
<evidence type="ECO:0000313" key="7">
    <source>
        <dbReference type="Proteomes" id="UP001359485"/>
    </source>
</evidence>
<dbReference type="InterPro" id="IPR043504">
    <property type="entry name" value="Peptidase_S1_PA_chymotrypsin"/>
</dbReference>
<feature type="domain" description="Peptidase S1" evidence="5">
    <location>
        <begin position="26"/>
        <end position="70"/>
    </location>
</feature>
<evidence type="ECO:0000256" key="2">
    <source>
        <dbReference type="ARBA" id="ARBA00022801"/>
    </source>
</evidence>
<dbReference type="Proteomes" id="UP001359485">
    <property type="component" value="Unassembled WGS sequence"/>
</dbReference>
<evidence type="ECO:0000256" key="4">
    <source>
        <dbReference type="ARBA" id="ARBA00023157"/>
    </source>
</evidence>
<protein>
    <recommendedName>
        <fullName evidence="5">Peptidase S1 domain-containing protein</fullName>
    </recommendedName>
</protein>
<keyword evidence="3" id="KW-0720">Serine protease</keyword>
<organism evidence="6 7">
    <name type="scientific">Polyplax serrata</name>
    <name type="common">Common mouse louse</name>
    <dbReference type="NCBI Taxonomy" id="468196"/>
    <lineage>
        <taxon>Eukaryota</taxon>
        <taxon>Metazoa</taxon>
        <taxon>Ecdysozoa</taxon>
        <taxon>Arthropoda</taxon>
        <taxon>Hexapoda</taxon>
        <taxon>Insecta</taxon>
        <taxon>Pterygota</taxon>
        <taxon>Neoptera</taxon>
        <taxon>Paraneoptera</taxon>
        <taxon>Psocodea</taxon>
        <taxon>Troctomorpha</taxon>
        <taxon>Phthiraptera</taxon>
        <taxon>Anoplura</taxon>
        <taxon>Polyplacidae</taxon>
        <taxon>Polyplax</taxon>
    </lineage>
</organism>
<evidence type="ECO:0000313" key="6">
    <source>
        <dbReference type="EMBL" id="KAK6617059.1"/>
    </source>
</evidence>
<evidence type="ECO:0000256" key="1">
    <source>
        <dbReference type="ARBA" id="ARBA00022670"/>
    </source>
</evidence>
<dbReference type="PANTHER" id="PTHR24276">
    <property type="entry name" value="POLYSERASE-RELATED"/>
    <property type="match status" value="1"/>
</dbReference>
<dbReference type="InterPro" id="IPR018114">
    <property type="entry name" value="TRYPSIN_HIS"/>
</dbReference>
<comment type="caution">
    <text evidence="6">The sequence shown here is derived from an EMBL/GenBank/DDBJ whole genome shotgun (WGS) entry which is preliminary data.</text>
</comment>
<dbReference type="PANTHER" id="PTHR24276:SF98">
    <property type="entry name" value="FI18310P1-RELATED"/>
    <property type="match status" value="1"/>
</dbReference>
<keyword evidence="4" id="KW-1015">Disulfide bond</keyword>
<dbReference type="Pfam" id="PF00089">
    <property type="entry name" value="Trypsin"/>
    <property type="match status" value="1"/>
</dbReference>
<keyword evidence="1" id="KW-0645">Protease</keyword>
<dbReference type="EMBL" id="JAWJWF010000053">
    <property type="protein sequence ID" value="KAK6617059.1"/>
    <property type="molecule type" value="Genomic_DNA"/>
</dbReference>
<evidence type="ECO:0000259" key="5">
    <source>
        <dbReference type="Pfam" id="PF00089"/>
    </source>
</evidence>
<reference evidence="6 7" key="1">
    <citation type="submission" date="2023-09" db="EMBL/GenBank/DDBJ databases">
        <title>Genomes of two closely related lineages of the louse Polyplax serrata with different host specificities.</title>
        <authorList>
            <person name="Martinu J."/>
            <person name="Tarabai H."/>
            <person name="Stefka J."/>
            <person name="Hypsa V."/>
        </authorList>
    </citation>
    <scope>NUCLEOTIDE SEQUENCE [LARGE SCALE GENOMIC DNA]</scope>
    <source>
        <strain evidence="6">98ZLc_SE</strain>
    </source>
</reference>
<dbReference type="PROSITE" id="PS00134">
    <property type="entry name" value="TRYPSIN_HIS"/>
    <property type="match status" value="1"/>
</dbReference>
<gene>
    <name evidence="6" type="ORF">RUM44_005416</name>
</gene>
<keyword evidence="2" id="KW-0378">Hydrolase</keyword>
<accession>A0ABR1AES4</accession>
<name>A0ABR1AES4_POLSC</name>
<dbReference type="InterPro" id="IPR009003">
    <property type="entry name" value="Peptidase_S1_PA"/>
</dbReference>
<dbReference type="InterPro" id="IPR001254">
    <property type="entry name" value="Trypsin_dom"/>
</dbReference>
<keyword evidence="7" id="KW-1185">Reference proteome</keyword>
<dbReference type="InterPro" id="IPR050430">
    <property type="entry name" value="Peptidase_S1"/>
</dbReference>
<evidence type="ECO:0000256" key="3">
    <source>
        <dbReference type="ARBA" id="ARBA00022825"/>
    </source>
</evidence>
<dbReference type="Gene3D" id="2.40.10.10">
    <property type="entry name" value="Trypsin-like serine proteases"/>
    <property type="match status" value="1"/>
</dbReference>
<sequence length="76" mass="8405">MNLKAISKWRCTFPAETAGEGSVFRIIGGRNASTLEFPYQAELEEWLRHACGGSIITEKFVLTAAHCVKHIAKKSP</sequence>
<proteinExistence type="predicted"/>